<dbReference type="Pfam" id="PF00172">
    <property type="entry name" value="Zn_clus"/>
    <property type="match status" value="1"/>
</dbReference>
<sequence length="735" mass="83789">MLSPEDTHSSFSSPSASSARPSPKRQRVLACVLCQQRKVKCDRIFPCSNCSKAGVQCVPSSLTRPQRKRRFPERELLDRLRHYENLLRRNGISFEPIHPGGGSSCLETDQGCRNVPAPSNPTSGSGREGLNGELESLSRSQKDPEVKYNPRSMWQLMGSKSQDEGDTDELKPDCELTSITVGEKAVRSVWDQLYKGNDNLLFALPDLGMELYELHPDQVQIFRLWQIYLDNVCPLLRVTHTSSLQVRIIDAVEDLNKIDANLEALMFSIYAVATMTLTEAECRTSFGEPKKELLATYHRGLQQALRNSDFLQSKDRDCLTAILLYLISIRSYAHPRSVSTMLGIAMRMAQRMGIHNEAQNSKQPAMEAEMRRRLWWALVIFDSRISDLADAKTTLLIPTWDCRLPLNANDSDLRPEMKNAPVAHMLPTEALFIVVRCKISDYLRHSPEYLEFVDPVLKRIAEDLRNGPSQVHRTLESLEREIEEQYLRYCNPENPLHFVTIWMSRCLLAKSRLLEIYLLGNTGDSLHHMVHSDRDAILTQALRMLECDTKLAASPLIKGYTWLLHLHFQAPAYIITMQDLARRPTGEHADRAWAIMNDNYAARFSGSEDNENMFSKLFANIILHAWHLRTAKQSKSSHTEIPPSIVMHLKEKMSRSSQGGYEESRMNSTGKLLNGTNDLAACTWEGRQLSTETEHLQNFDLENLGNFHTEPSVGLNFDQLDWMSMDWNVMHGSTW</sequence>
<dbReference type="PANTHER" id="PTHR31001">
    <property type="entry name" value="UNCHARACTERIZED TRANSCRIPTIONAL REGULATORY PROTEIN"/>
    <property type="match status" value="1"/>
</dbReference>
<evidence type="ECO:0000313" key="7">
    <source>
        <dbReference type="Proteomes" id="UP000799437"/>
    </source>
</evidence>
<comment type="subcellular location">
    <subcellularLocation>
        <location evidence="1">Nucleus</location>
    </subcellularLocation>
</comment>
<dbReference type="GO" id="GO:0008270">
    <property type="term" value="F:zinc ion binding"/>
    <property type="evidence" value="ECO:0007669"/>
    <property type="project" value="InterPro"/>
</dbReference>
<gene>
    <name evidence="6" type="ORF">EJ05DRAFT_501876</name>
</gene>
<dbReference type="GO" id="GO:0003677">
    <property type="term" value="F:DNA binding"/>
    <property type="evidence" value="ECO:0007669"/>
    <property type="project" value="InterPro"/>
</dbReference>
<dbReference type="OrthoDB" id="2269373at2759"/>
<evidence type="ECO:0000256" key="1">
    <source>
        <dbReference type="ARBA" id="ARBA00004123"/>
    </source>
</evidence>
<dbReference type="InterPro" id="IPR007219">
    <property type="entry name" value="XnlR_reg_dom"/>
</dbReference>
<dbReference type="AlphaFoldDB" id="A0A6A6W5N9"/>
<accession>A0A6A6W5N9</accession>
<dbReference type="Gene3D" id="4.10.240.10">
    <property type="entry name" value="Zn(2)-C6 fungal-type DNA-binding domain"/>
    <property type="match status" value="1"/>
</dbReference>
<dbReference type="EMBL" id="ML996575">
    <property type="protein sequence ID" value="KAF2756371.1"/>
    <property type="molecule type" value="Genomic_DNA"/>
</dbReference>
<dbReference type="CDD" id="cd00067">
    <property type="entry name" value="GAL4"/>
    <property type="match status" value="1"/>
</dbReference>
<feature type="domain" description="Zn(2)-C6 fungal-type" evidence="5">
    <location>
        <begin position="30"/>
        <end position="58"/>
    </location>
</feature>
<protein>
    <submittedName>
        <fullName evidence="6">Putative C6 transcription factor</fullName>
    </submittedName>
</protein>
<dbReference type="GO" id="GO:0000981">
    <property type="term" value="F:DNA-binding transcription factor activity, RNA polymerase II-specific"/>
    <property type="evidence" value="ECO:0007669"/>
    <property type="project" value="InterPro"/>
</dbReference>
<dbReference type="InterPro" id="IPR036864">
    <property type="entry name" value="Zn2-C6_fun-type_DNA-bd_sf"/>
</dbReference>
<keyword evidence="3" id="KW-0539">Nucleus</keyword>
<name>A0A6A6W5N9_9PEZI</name>
<evidence type="ECO:0000313" key="6">
    <source>
        <dbReference type="EMBL" id="KAF2756371.1"/>
    </source>
</evidence>
<evidence type="ECO:0000256" key="4">
    <source>
        <dbReference type="SAM" id="MobiDB-lite"/>
    </source>
</evidence>
<dbReference type="RefSeq" id="XP_033598822.1">
    <property type="nucleotide sequence ID" value="XM_033747169.1"/>
</dbReference>
<dbReference type="CDD" id="cd12148">
    <property type="entry name" value="fungal_TF_MHR"/>
    <property type="match status" value="1"/>
</dbReference>
<feature type="region of interest" description="Disordered" evidence="4">
    <location>
        <begin position="108"/>
        <end position="152"/>
    </location>
</feature>
<evidence type="ECO:0000259" key="5">
    <source>
        <dbReference type="PROSITE" id="PS50048"/>
    </source>
</evidence>
<reference evidence="6" key="1">
    <citation type="journal article" date="2020" name="Stud. Mycol.">
        <title>101 Dothideomycetes genomes: a test case for predicting lifestyles and emergence of pathogens.</title>
        <authorList>
            <person name="Haridas S."/>
            <person name="Albert R."/>
            <person name="Binder M."/>
            <person name="Bloem J."/>
            <person name="Labutti K."/>
            <person name="Salamov A."/>
            <person name="Andreopoulos B."/>
            <person name="Baker S."/>
            <person name="Barry K."/>
            <person name="Bills G."/>
            <person name="Bluhm B."/>
            <person name="Cannon C."/>
            <person name="Castanera R."/>
            <person name="Culley D."/>
            <person name="Daum C."/>
            <person name="Ezra D."/>
            <person name="Gonzalez J."/>
            <person name="Henrissat B."/>
            <person name="Kuo A."/>
            <person name="Liang C."/>
            <person name="Lipzen A."/>
            <person name="Lutzoni F."/>
            <person name="Magnuson J."/>
            <person name="Mondo S."/>
            <person name="Nolan M."/>
            <person name="Ohm R."/>
            <person name="Pangilinan J."/>
            <person name="Park H.-J."/>
            <person name="Ramirez L."/>
            <person name="Alfaro M."/>
            <person name="Sun H."/>
            <person name="Tritt A."/>
            <person name="Yoshinaga Y."/>
            <person name="Zwiers L.-H."/>
            <person name="Turgeon B."/>
            <person name="Goodwin S."/>
            <person name="Spatafora J."/>
            <person name="Crous P."/>
            <person name="Grigoriev I."/>
        </authorList>
    </citation>
    <scope>NUCLEOTIDE SEQUENCE</scope>
    <source>
        <strain evidence="6">CBS 121739</strain>
    </source>
</reference>
<proteinExistence type="predicted"/>
<dbReference type="Proteomes" id="UP000799437">
    <property type="component" value="Unassembled WGS sequence"/>
</dbReference>
<dbReference type="PROSITE" id="PS50048">
    <property type="entry name" value="ZN2_CY6_FUNGAL_2"/>
    <property type="match status" value="1"/>
</dbReference>
<dbReference type="Pfam" id="PF04082">
    <property type="entry name" value="Fungal_trans"/>
    <property type="match status" value="1"/>
</dbReference>
<dbReference type="GO" id="GO:0005634">
    <property type="term" value="C:nucleus"/>
    <property type="evidence" value="ECO:0007669"/>
    <property type="project" value="UniProtKB-SubCell"/>
</dbReference>
<dbReference type="SMART" id="SM00906">
    <property type="entry name" value="Fungal_trans"/>
    <property type="match status" value="1"/>
</dbReference>
<keyword evidence="2" id="KW-0479">Metal-binding</keyword>
<dbReference type="GeneID" id="54488223"/>
<feature type="compositionally biased region" description="Low complexity" evidence="4">
    <location>
        <begin position="9"/>
        <end position="21"/>
    </location>
</feature>
<dbReference type="InterPro" id="IPR001138">
    <property type="entry name" value="Zn2Cys6_DnaBD"/>
</dbReference>
<organism evidence="6 7">
    <name type="scientific">Pseudovirgaria hyperparasitica</name>
    <dbReference type="NCBI Taxonomy" id="470096"/>
    <lineage>
        <taxon>Eukaryota</taxon>
        <taxon>Fungi</taxon>
        <taxon>Dikarya</taxon>
        <taxon>Ascomycota</taxon>
        <taxon>Pezizomycotina</taxon>
        <taxon>Dothideomycetes</taxon>
        <taxon>Dothideomycetes incertae sedis</taxon>
        <taxon>Acrospermales</taxon>
        <taxon>Acrospermaceae</taxon>
        <taxon>Pseudovirgaria</taxon>
    </lineage>
</organism>
<dbReference type="SUPFAM" id="SSF57701">
    <property type="entry name" value="Zn2/Cys6 DNA-binding domain"/>
    <property type="match status" value="1"/>
</dbReference>
<evidence type="ECO:0000256" key="2">
    <source>
        <dbReference type="ARBA" id="ARBA00022723"/>
    </source>
</evidence>
<evidence type="ECO:0000256" key="3">
    <source>
        <dbReference type="ARBA" id="ARBA00023242"/>
    </source>
</evidence>
<dbReference type="SMART" id="SM00066">
    <property type="entry name" value="GAL4"/>
    <property type="match status" value="1"/>
</dbReference>
<dbReference type="PANTHER" id="PTHR31001:SF45">
    <property type="entry name" value="ZN(II)2CYS6 TRANSCRIPTION FACTOR (EUROFUNG)"/>
    <property type="match status" value="1"/>
</dbReference>
<dbReference type="InterPro" id="IPR050613">
    <property type="entry name" value="Sec_Metabolite_Reg"/>
</dbReference>
<dbReference type="GO" id="GO:0006351">
    <property type="term" value="P:DNA-templated transcription"/>
    <property type="evidence" value="ECO:0007669"/>
    <property type="project" value="InterPro"/>
</dbReference>
<feature type="region of interest" description="Disordered" evidence="4">
    <location>
        <begin position="1"/>
        <end position="21"/>
    </location>
</feature>
<keyword evidence="7" id="KW-1185">Reference proteome</keyword>